<dbReference type="NCBIfam" id="NF002060">
    <property type="entry name" value="PRK00892.1"/>
    <property type="match status" value="1"/>
</dbReference>
<dbReference type="GO" id="GO:0016410">
    <property type="term" value="F:N-acyltransferase activity"/>
    <property type="evidence" value="ECO:0007669"/>
    <property type="project" value="InterPro"/>
</dbReference>
<keyword evidence="1 7" id="KW-0444">Lipid biosynthesis</keyword>
<dbReference type="Pfam" id="PF04613">
    <property type="entry name" value="LpxD"/>
    <property type="match status" value="1"/>
</dbReference>
<dbReference type="GO" id="GO:0016020">
    <property type="term" value="C:membrane"/>
    <property type="evidence" value="ECO:0007669"/>
    <property type="project" value="GOC"/>
</dbReference>
<keyword evidence="2 7" id="KW-0441">Lipid A biosynthesis</keyword>
<dbReference type="InterPro" id="IPR020573">
    <property type="entry name" value="UDP_GlcNAc_AcTrfase_non-rep"/>
</dbReference>
<organism evidence="9 10">
    <name type="scientific">Ancylobacter dichloromethanicus</name>
    <dbReference type="NCBI Taxonomy" id="518825"/>
    <lineage>
        <taxon>Bacteria</taxon>
        <taxon>Pseudomonadati</taxon>
        <taxon>Pseudomonadota</taxon>
        <taxon>Alphaproteobacteria</taxon>
        <taxon>Hyphomicrobiales</taxon>
        <taxon>Xanthobacteraceae</taxon>
        <taxon>Ancylobacter</taxon>
    </lineage>
</organism>
<protein>
    <recommendedName>
        <fullName evidence="7">UDP-3-O-acylglucosamine N-acyltransferase</fullName>
        <ecNumber evidence="7">2.3.1.191</ecNumber>
    </recommendedName>
</protein>
<evidence type="ECO:0000256" key="5">
    <source>
        <dbReference type="ARBA" id="ARBA00023098"/>
    </source>
</evidence>
<keyword evidence="4 7" id="KW-0677">Repeat</keyword>
<comment type="subunit">
    <text evidence="7">Homotrimer.</text>
</comment>
<dbReference type="AlphaFoldDB" id="A0A9W6J7T2"/>
<evidence type="ECO:0000256" key="6">
    <source>
        <dbReference type="ARBA" id="ARBA00023315"/>
    </source>
</evidence>
<feature type="domain" description="UDP-3-O-[3-hydroxymyristoyl] glucosamine N-acyltransferase non-repeat region" evidence="8">
    <location>
        <begin position="35"/>
        <end position="101"/>
    </location>
</feature>
<dbReference type="EC" id="2.3.1.191" evidence="7"/>
<name>A0A9W6J7T2_9HYPH</name>
<evidence type="ECO:0000256" key="1">
    <source>
        <dbReference type="ARBA" id="ARBA00022516"/>
    </source>
</evidence>
<dbReference type="SUPFAM" id="SSF51161">
    <property type="entry name" value="Trimeric LpxA-like enzymes"/>
    <property type="match status" value="1"/>
</dbReference>
<dbReference type="RefSeq" id="WP_213372451.1">
    <property type="nucleotide sequence ID" value="NZ_BSFJ01000005.1"/>
</dbReference>
<comment type="function">
    <text evidence="7">Catalyzes the N-acylation of UDP-3-O-acylglucosamine using 3-hydroxyacyl-ACP as the acyl donor. Is involved in the biosynthesis of lipid A, a phosphorylated glycolipid that anchors the lipopolysaccharide to the outer membrane of the cell.</text>
</comment>
<reference evidence="9" key="2">
    <citation type="submission" date="2023-01" db="EMBL/GenBank/DDBJ databases">
        <authorList>
            <person name="Sun Q."/>
            <person name="Evtushenko L."/>
        </authorList>
    </citation>
    <scope>NUCLEOTIDE SEQUENCE</scope>
    <source>
        <strain evidence="9">VKM B-2484</strain>
    </source>
</reference>
<dbReference type="PANTHER" id="PTHR43378">
    <property type="entry name" value="UDP-3-O-ACYLGLUCOSAMINE N-ACYLTRANSFERASE"/>
    <property type="match status" value="1"/>
</dbReference>
<evidence type="ECO:0000256" key="4">
    <source>
        <dbReference type="ARBA" id="ARBA00022737"/>
    </source>
</evidence>
<dbReference type="GO" id="GO:0103118">
    <property type="term" value="F:UDP-3-O-[(3R)-3-hydroxyacyl]-glucosamine N-acyltransferase activity"/>
    <property type="evidence" value="ECO:0007669"/>
    <property type="project" value="UniProtKB-EC"/>
</dbReference>
<keyword evidence="3 7" id="KW-0808">Transferase</keyword>
<dbReference type="InterPro" id="IPR007691">
    <property type="entry name" value="LpxD"/>
</dbReference>
<evidence type="ECO:0000259" key="8">
    <source>
        <dbReference type="Pfam" id="PF04613"/>
    </source>
</evidence>
<evidence type="ECO:0000313" key="10">
    <source>
        <dbReference type="Proteomes" id="UP001143370"/>
    </source>
</evidence>
<comment type="pathway">
    <text evidence="7">Bacterial outer membrane biogenesis; LPS lipid A biosynthesis.</text>
</comment>
<dbReference type="InterPro" id="IPR011004">
    <property type="entry name" value="Trimer_LpxA-like_sf"/>
</dbReference>
<dbReference type="Pfam" id="PF00132">
    <property type="entry name" value="Hexapep"/>
    <property type="match status" value="2"/>
</dbReference>
<comment type="catalytic activity">
    <reaction evidence="7">
        <text>a UDP-3-O-[(3R)-3-hydroxyacyl]-alpha-D-glucosamine + a (3R)-hydroxyacyl-[ACP] = a UDP-2-N,3-O-bis[(3R)-3-hydroxyacyl]-alpha-D-glucosamine + holo-[ACP] + H(+)</text>
        <dbReference type="Rhea" id="RHEA:53836"/>
        <dbReference type="Rhea" id="RHEA-COMP:9685"/>
        <dbReference type="Rhea" id="RHEA-COMP:9945"/>
        <dbReference type="ChEBI" id="CHEBI:15378"/>
        <dbReference type="ChEBI" id="CHEBI:64479"/>
        <dbReference type="ChEBI" id="CHEBI:78827"/>
        <dbReference type="ChEBI" id="CHEBI:137740"/>
        <dbReference type="ChEBI" id="CHEBI:137748"/>
        <dbReference type="EC" id="2.3.1.191"/>
    </reaction>
</comment>
<accession>A0A9W6J7T2</accession>
<dbReference type="Proteomes" id="UP001143370">
    <property type="component" value="Unassembled WGS sequence"/>
</dbReference>
<dbReference type="PROSITE" id="PS00101">
    <property type="entry name" value="HEXAPEP_TRANSFERASES"/>
    <property type="match status" value="2"/>
</dbReference>
<dbReference type="NCBIfam" id="TIGR01853">
    <property type="entry name" value="lipid_A_lpxD"/>
    <property type="match status" value="1"/>
</dbReference>
<proteinExistence type="inferred from homology"/>
<feature type="active site" description="Proton acceptor" evidence="7">
    <location>
        <position position="257"/>
    </location>
</feature>
<keyword evidence="10" id="KW-1185">Reference proteome</keyword>
<keyword evidence="6 7" id="KW-0012">Acyltransferase</keyword>
<evidence type="ECO:0000313" key="9">
    <source>
        <dbReference type="EMBL" id="GLK71328.1"/>
    </source>
</evidence>
<dbReference type="EMBL" id="BSFJ01000005">
    <property type="protein sequence ID" value="GLK71328.1"/>
    <property type="molecule type" value="Genomic_DNA"/>
</dbReference>
<dbReference type="Gene3D" id="2.160.10.10">
    <property type="entry name" value="Hexapeptide repeat proteins"/>
    <property type="match status" value="1"/>
</dbReference>
<dbReference type="HAMAP" id="MF_00523">
    <property type="entry name" value="LpxD"/>
    <property type="match status" value="1"/>
</dbReference>
<dbReference type="PANTHER" id="PTHR43378:SF2">
    <property type="entry name" value="UDP-3-O-ACYLGLUCOSAMINE N-ACYLTRANSFERASE 1, MITOCHONDRIAL-RELATED"/>
    <property type="match status" value="1"/>
</dbReference>
<dbReference type="GO" id="GO:0009245">
    <property type="term" value="P:lipid A biosynthetic process"/>
    <property type="evidence" value="ECO:0007669"/>
    <property type="project" value="UniProtKB-UniRule"/>
</dbReference>
<evidence type="ECO:0000256" key="3">
    <source>
        <dbReference type="ARBA" id="ARBA00022679"/>
    </source>
</evidence>
<gene>
    <name evidence="7 9" type="primary">lpxD</name>
    <name evidence="9" type="ORF">GCM10017643_14430</name>
</gene>
<reference evidence="9" key="1">
    <citation type="journal article" date="2014" name="Int. J. Syst. Evol. Microbiol.">
        <title>Complete genome sequence of Corynebacterium casei LMG S-19264T (=DSM 44701T), isolated from a smear-ripened cheese.</title>
        <authorList>
            <consortium name="US DOE Joint Genome Institute (JGI-PGF)"/>
            <person name="Walter F."/>
            <person name="Albersmeier A."/>
            <person name="Kalinowski J."/>
            <person name="Ruckert C."/>
        </authorList>
    </citation>
    <scope>NUCLEOTIDE SEQUENCE</scope>
    <source>
        <strain evidence="9">VKM B-2484</strain>
    </source>
</reference>
<dbReference type="Gene3D" id="3.40.1390.10">
    <property type="entry name" value="MurE/MurF, N-terminal domain"/>
    <property type="match status" value="1"/>
</dbReference>
<sequence>MNDPFFHPAPAPLTLGEVAALAGAAVPGEAAAVRTISGVASLEEAGPTDLTFVDGARNVPALRETRAGACFVTERFASHVPEGTVALRVGKPHMAFVAVARRLYEASLRPASMFGQAGVASGAMVHPLARLEAEVTVDPGAVIGPGAEIGGGTVIGSGAVIGAGVRIGRNCAIGAGATLQHALVGDRVIVHPGARIGQDGFGYVGGAKGHAKVPQIARVILQDDVEIGASTAIDRGGLRDTVIGEGTKIDNLVQIAHNVVIGRHCIVVSQTGIAGSATLGDFVMLGGQVGVIGHVRIGDGARIAATSNVKDDVPPGVEWGGSPAKPMRDWFREVMAVQRLGRGEIAGRRGEQQGQ</sequence>
<dbReference type="InterPro" id="IPR001451">
    <property type="entry name" value="Hexapep"/>
</dbReference>
<evidence type="ECO:0000256" key="2">
    <source>
        <dbReference type="ARBA" id="ARBA00022556"/>
    </source>
</evidence>
<dbReference type="CDD" id="cd03352">
    <property type="entry name" value="LbH_LpxD"/>
    <property type="match status" value="1"/>
</dbReference>
<keyword evidence="5 7" id="KW-0443">Lipid metabolism</keyword>
<comment type="caution">
    <text evidence="9">The sequence shown here is derived from an EMBL/GenBank/DDBJ whole genome shotgun (WGS) entry which is preliminary data.</text>
</comment>
<evidence type="ECO:0000256" key="7">
    <source>
        <dbReference type="HAMAP-Rule" id="MF_00523"/>
    </source>
</evidence>
<dbReference type="InterPro" id="IPR018357">
    <property type="entry name" value="Hexapep_transf_CS"/>
</dbReference>
<comment type="similarity">
    <text evidence="7">Belongs to the transferase hexapeptide repeat family. LpxD subfamily.</text>
</comment>